<dbReference type="SUPFAM" id="SSF51182">
    <property type="entry name" value="RmlC-like cupins"/>
    <property type="match status" value="1"/>
</dbReference>
<feature type="domain" description="Cupin type-2" evidence="1">
    <location>
        <begin position="112"/>
        <end position="175"/>
    </location>
</feature>
<dbReference type="CDD" id="cd02231">
    <property type="entry name" value="cupin_BLL6423-like"/>
    <property type="match status" value="1"/>
</dbReference>
<dbReference type="Gene3D" id="2.20.70.150">
    <property type="match status" value="1"/>
</dbReference>
<evidence type="ECO:0000259" key="1">
    <source>
        <dbReference type="Pfam" id="PF07883"/>
    </source>
</evidence>
<dbReference type="PANTHER" id="PTHR36156:SF2">
    <property type="entry name" value="CUPIN TYPE-2 DOMAIN-CONTAINING PROTEIN"/>
    <property type="match status" value="1"/>
</dbReference>
<evidence type="ECO:0000313" key="2">
    <source>
        <dbReference type="EMBL" id="ALS56243.1"/>
    </source>
</evidence>
<sequence length="195" mass="21466">MHRSYRRVVTGHDKNGAAIIESDQVATQTLERPNRPGVRLTNFWITDQTPAEYDGPTETCRGPLTLKPPSRGSVFRCVEFMPEDPEVMAQLSSEDGAAAFAEMGAGDNVVRGGRHPWMHRTDSVDYGIVLNGEIWMLMDNEKNDVLLKTGDVVVQRGTNHAWANRGTEPCTIMFVLIDGVTSNGEGKGIPLRNGN</sequence>
<dbReference type="EMBL" id="KT201091">
    <property type="protein sequence ID" value="ALS56243.1"/>
    <property type="molecule type" value="Genomic_DNA"/>
</dbReference>
<dbReference type="InterPro" id="IPR014710">
    <property type="entry name" value="RmlC-like_jellyroll"/>
</dbReference>
<dbReference type="AlphaFoldDB" id="A0A0U2W6H0"/>
<dbReference type="PANTHER" id="PTHR36156">
    <property type="entry name" value="SLR2101 PROTEIN"/>
    <property type="match status" value="1"/>
</dbReference>
<dbReference type="Gene3D" id="2.60.120.10">
    <property type="entry name" value="Jelly Rolls"/>
    <property type="match status" value="1"/>
</dbReference>
<organism evidence="2">
    <name type="scientific">uncultured bacterium EIL20A02</name>
    <dbReference type="NCBI Taxonomy" id="1768200"/>
    <lineage>
        <taxon>Bacteria</taxon>
        <taxon>environmental samples</taxon>
    </lineage>
</organism>
<accession>A0A0U2W6H0</accession>
<proteinExistence type="predicted"/>
<dbReference type="InterPro" id="IPR011051">
    <property type="entry name" value="RmlC_Cupin_sf"/>
</dbReference>
<dbReference type="Pfam" id="PF07883">
    <property type="entry name" value="Cupin_2"/>
    <property type="match status" value="1"/>
</dbReference>
<dbReference type="InterPro" id="IPR013096">
    <property type="entry name" value="Cupin_2"/>
</dbReference>
<reference evidence="2" key="1">
    <citation type="journal article" date="2016" name="ISME J.">
        <title>Functional metagenomic screen reveals new and diverse microbial rhodopsins.</title>
        <authorList>
            <person name="Pushkarev A."/>
            <person name="Beja O."/>
        </authorList>
    </citation>
    <scope>NUCLEOTIDE SEQUENCE</scope>
</reference>
<dbReference type="InterPro" id="IPR047142">
    <property type="entry name" value="OryJ/VirC-like"/>
</dbReference>
<name>A0A0U2W6H0_9BACT</name>
<protein>
    <submittedName>
        <fullName evidence="2">Putative cupin</fullName>
    </submittedName>
</protein>